<dbReference type="Proteomes" id="UP001153148">
    <property type="component" value="Unassembled WGS sequence"/>
</dbReference>
<reference evidence="3" key="1">
    <citation type="submission" date="2021-03" db="EMBL/GenBank/DDBJ databases">
        <authorList>
            <person name="Tran Van P."/>
        </authorList>
    </citation>
    <scope>NUCLEOTIDE SEQUENCE</scope>
</reference>
<evidence type="ECO:0000313" key="3">
    <source>
        <dbReference type="EMBL" id="CAG2067595.1"/>
    </source>
</evidence>
<protein>
    <recommendedName>
        <fullName evidence="2">VWF/SSPO/Zonadhesin-like cysteine-rich domain-containing protein</fullName>
    </recommendedName>
</protein>
<feature type="domain" description="VWF/SSPO/Zonadhesin-like cysteine-rich" evidence="2">
    <location>
        <begin position="1"/>
        <end position="65"/>
    </location>
</feature>
<sequence>MKSSLFQPCHSEVPLEPYLSRCIFDSCACDMGGDCECLCTAIAAYAQECNIRGVPIRWRSQKLCR</sequence>
<evidence type="ECO:0000256" key="1">
    <source>
        <dbReference type="ARBA" id="ARBA00023157"/>
    </source>
</evidence>
<dbReference type="SMART" id="SM00832">
    <property type="entry name" value="C8"/>
    <property type="match status" value="1"/>
</dbReference>
<keyword evidence="4" id="KW-1185">Reference proteome</keyword>
<comment type="caution">
    <text evidence="3">The sequence shown here is derived from an EMBL/GenBank/DDBJ whole genome shotgun (WGS) entry which is preliminary data.</text>
</comment>
<dbReference type="PANTHER" id="PTHR11339">
    <property type="entry name" value="EXTRACELLULAR MATRIX GLYCOPROTEIN RELATED"/>
    <property type="match status" value="1"/>
</dbReference>
<evidence type="ECO:0000259" key="2">
    <source>
        <dbReference type="SMART" id="SM00832"/>
    </source>
</evidence>
<dbReference type="InterPro" id="IPR050780">
    <property type="entry name" value="Mucin_vWF_Thrombospondin_sf"/>
</dbReference>
<name>A0ABN7PKE6_TIMPD</name>
<evidence type="ECO:0000313" key="4">
    <source>
        <dbReference type="Proteomes" id="UP001153148"/>
    </source>
</evidence>
<dbReference type="EMBL" id="CAJPIN010071722">
    <property type="protein sequence ID" value="CAG2067595.1"/>
    <property type="molecule type" value="Genomic_DNA"/>
</dbReference>
<feature type="non-terminal residue" evidence="3">
    <location>
        <position position="65"/>
    </location>
</feature>
<dbReference type="Pfam" id="PF08742">
    <property type="entry name" value="C8"/>
    <property type="match status" value="1"/>
</dbReference>
<dbReference type="InterPro" id="IPR014853">
    <property type="entry name" value="VWF/SSPO/ZAN-like_Cys-rich_dom"/>
</dbReference>
<organism evidence="3 4">
    <name type="scientific">Timema podura</name>
    <name type="common">Walking stick</name>
    <dbReference type="NCBI Taxonomy" id="61482"/>
    <lineage>
        <taxon>Eukaryota</taxon>
        <taxon>Metazoa</taxon>
        <taxon>Ecdysozoa</taxon>
        <taxon>Arthropoda</taxon>
        <taxon>Hexapoda</taxon>
        <taxon>Insecta</taxon>
        <taxon>Pterygota</taxon>
        <taxon>Neoptera</taxon>
        <taxon>Polyneoptera</taxon>
        <taxon>Phasmatodea</taxon>
        <taxon>Timematodea</taxon>
        <taxon>Timematoidea</taxon>
        <taxon>Timematidae</taxon>
        <taxon>Timema</taxon>
    </lineage>
</organism>
<accession>A0ABN7PKE6</accession>
<proteinExistence type="predicted"/>
<gene>
    <name evidence="3" type="ORF">TPAB3V08_LOCUS14538</name>
</gene>
<keyword evidence="1" id="KW-1015">Disulfide bond</keyword>
<dbReference type="PANTHER" id="PTHR11339:SF386">
    <property type="entry name" value="HEMOLECTIN, ISOFORM A"/>
    <property type="match status" value="1"/>
</dbReference>